<feature type="non-terminal residue" evidence="3">
    <location>
        <position position="1"/>
    </location>
</feature>
<dbReference type="PANTHER" id="PTHR33604:SF3">
    <property type="entry name" value="OSJNBA0004B13.7 PROTEIN"/>
    <property type="match status" value="1"/>
</dbReference>
<proteinExistence type="predicted"/>
<protein>
    <submittedName>
        <fullName evidence="3">Uncharacterized protein</fullName>
    </submittedName>
</protein>
<evidence type="ECO:0000256" key="1">
    <source>
        <dbReference type="SAM" id="MobiDB-lite"/>
    </source>
</evidence>
<evidence type="ECO:0000256" key="2">
    <source>
        <dbReference type="SAM" id="Phobius"/>
    </source>
</evidence>
<keyword evidence="2" id="KW-0472">Membrane</keyword>
<keyword evidence="2" id="KW-1133">Transmembrane helix</keyword>
<name>A0A3E2HHL5_SCYLI</name>
<reference evidence="3 4" key="1">
    <citation type="submission" date="2018-05" db="EMBL/GenBank/DDBJ databases">
        <title>Draft genome sequence of Scytalidium lignicola DSM 105466, a ubiquitous saprotrophic fungus.</title>
        <authorList>
            <person name="Buettner E."/>
            <person name="Gebauer A.M."/>
            <person name="Hofrichter M."/>
            <person name="Liers C."/>
            <person name="Kellner H."/>
        </authorList>
    </citation>
    <scope>NUCLEOTIDE SEQUENCE [LARGE SCALE GENOMIC DNA]</scope>
    <source>
        <strain evidence="3 4">DSM 105466</strain>
    </source>
</reference>
<accession>A0A3E2HHL5</accession>
<feature type="region of interest" description="Disordered" evidence="1">
    <location>
        <begin position="563"/>
        <end position="594"/>
    </location>
</feature>
<feature type="transmembrane region" description="Helical" evidence="2">
    <location>
        <begin position="45"/>
        <end position="62"/>
    </location>
</feature>
<evidence type="ECO:0000313" key="4">
    <source>
        <dbReference type="Proteomes" id="UP000258309"/>
    </source>
</evidence>
<keyword evidence="4" id="KW-1185">Reference proteome</keyword>
<gene>
    <name evidence="3" type="ORF">B7463_g3447</name>
</gene>
<sequence length="1081" mass="122818">MPLSHSAIFRDEELGKKDDDHKFRPQSRLGQFWQRRRVTPHRRNWRKAVLGIFILIGLYYFYKNIPTDLQNPRPRPRYDHHGGVPGSGARGENGPATNGRGDGEGEGGYYFNGPIKFYQLASSLRAIGFRYGTGSERVNQNVVFAAASLKSVSILLPIACEMGMKDRNQVHFAIMGRDEISLEMLKDVNGIKDECKIFFHDARPDFSADSTDFRMEVSVAAGFNHINSFINSQVAIIDGSGNEDTFLLKGAKDYADAFGRALIELSNNADQNLRWLTHLDASALSAWNSISIDILVHAPPDSSGSLIRLLESLKKSDYSSGPPPRLTIELPRKIDEPTSIYLENFIWPPGRSQSDPNLLALHHRIPQHDLSPEENDIRFLESFWPTRPATSHVLVLSPQAELSPLYFQYLKYSVLEYKHSANSLEKTKNLFGISLELPSTYLNDSTKFEPPTQSVKSKTKGSSSAPTSFLWQAPNSNAGLYFGEKWIELHDFVSRLLASPHQHLSPSANYKLYAEKLVSKTYPSWLEHILKLTRARGYFVVYPNFSSSDAFATLHTELYQPPEEYLTDPEMKSPKAPSLDDELTADPSQHLSLHSPEKSLASKSLLNVLAHKAVLPKISDMPILSWDGLDTKIEDIEKQVEAYQELFKEQIGGCDDGTVEQPVVEGSAGDLLGELGVQEGRVYDINRGIGAVIRPGRARGGLGTYYVPQDVPALIKYTGFPNSKEMHKFLLSRPMLEVVMQTEKEGLTKTEMWQSVFSQIRTRISLAFHDGIGTLLDYWGEHVNLTEKFPDHGGPTFLVYRLAGWIWRLKERVDKYQRQYADLKGSPSEVARFTSVIQEYAAVIKMEPLSAVTMPTIHFPVLGPIYERYEDFMEPYNRIYYLWKHLIRCSFPSKQGLSSKMTVVLKSHAVLEKDKSAPMHGVEVMSRDVRAHHQPIENKPSHGERIVAYKLSDDLDLQSQKLEVAEKKSMLRPGNFATKSWRDLEPWEFRDIIRIKFNLKDYKLQINNLKLHFINNDGKEEALDMMGKTWDVRFMPLLNNPATEVVYINIGLRMLNDYEKLLEDEYQINVFYNSKGEQIPC</sequence>
<dbReference type="EMBL" id="NCSJ02000046">
    <property type="protein sequence ID" value="RFU32857.1"/>
    <property type="molecule type" value="Genomic_DNA"/>
</dbReference>
<dbReference type="STRING" id="5539.A0A3E2HHL5"/>
<evidence type="ECO:0000313" key="3">
    <source>
        <dbReference type="EMBL" id="RFU32857.1"/>
    </source>
</evidence>
<keyword evidence="2" id="KW-0812">Transmembrane</keyword>
<feature type="region of interest" description="Disordered" evidence="1">
    <location>
        <begin position="71"/>
        <end position="105"/>
    </location>
</feature>
<organism evidence="3 4">
    <name type="scientific">Scytalidium lignicola</name>
    <name type="common">Hyphomycete</name>
    <dbReference type="NCBI Taxonomy" id="5539"/>
    <lineage>
        <taxon>Eukaryota</taxon>
        <taxon>Fungi</taxon>
        <taxon>Dikarya</taxon>
        <taxon>Ascomycota</taxon>
        <taxon>Pezizomycotina</taxon>
        <taxon>Leotiomycetes</taxon>
        <taxon>Leotiomycetes incertae sedis</taxon>
        <taxon>Scytalidium</taxon>
    </lineage>
</organism>
<dbReference type="Proteomes" id="UP000258309">
    <property type="component" value="Unassembled WGS sequence"/>
</dbReference>
<dbReference type="PANTHER" id="PTHR33604">
    <property type="entry name" value="OSJNBA0004B13.7 PROTEIN"/>
    <property type="match status" value="1"/>
</dbReference>
<dbReference type="AlphaFoldDB" id="A0A3E2HHL5"/>
<dbReference type="OrthoDB" id="5397682at2759"/>
<feature type="non-terminal residue" evidence="3">
    <location>
        <position position="1081"/>
    </location>
</feature>
<comment type="caution">
    <text evidence="3">The sequence shown here is derived from an EMBL/GenBank/DDBJ whole genome shotgun (WGS) entry which is preliminary data.</text>
</comment>